<evidence type="ECO:0000259" key="1">
    <source>
        <dbReference type="Pfam" id="PF05598"/>
    </source>
</evidence>
<dbReference type="InterPro" id="IPR047629">
    <property type="entry name" value="IS1182_transpos"/>
</dbReference>
<dbReference type="InterPro" id="IPR025668">
    <property type="entry name" value="Tnp_DDE_dom"/>
</dbReference>
<dbReference type="OrthoDB" id="9789070at2"/>
<evidence type="ECO:0000313" key="4">
    <source>
        <dbReference type="Proteomes" id="UP000237797"/>
    </source>
</evidence>
<gene>
    <name evidence="3" type="ORF">CLV97_1661</name>
</gene>
<accession>A0A2T0L9T9</accession>
<sequence>MFRTNPSREFQPETVNIEDLVPQDHLLRKINETIDFSFIAEKCRPLYCQDNGRPCIDPVMLFKMLLIGYLYGIRSERRLIEEIRVNIAYRWFVGLSLTDPVPHHTIFSQNRRRRFQQSEIYQEIFDEIVLQAMQHGFIEGKQLFTDSTFLKANASKSKFKKQKVTVTPKDYVEQLEKAIDEDRMQHGKKPFKKKRIQLEEREIRVSTTDPDSGYMVRDGKPEGFFYLDHRTVDGKYNFITDVYVTPGNIHDSVPYLERLDRQINRFGFQVEEVALDAGYLTMPICQGLKEREIFAVIAHRSFRPKKGLFFKWQFKYIPEKDVYLCPAKHELSYKTTNRSGYREYKSNPQVCKNCPFLSKCTHSKTYTKTITRHVWEDAKEWARQNRLSERGKQLYKRRSQTIERSFADAKELHGLRYARYRGLAKVREQCLLIAVAQNIKKMALLLSKRGKGFVIRLIYQI</sequence>
<protein>
    <submittedName>
        <fullName evidence="3">Transposase</fullName>
    </submittedName>
</protein>
<keyword evidence="4" id="KW-1185">Reference proteome</keyword>
<feature type="domain" description="Transposase InsH N-terminal" evidence="1">
    <location>
        <begin position="16"/>
        <end position="113"/>
    </location>
</feature>
<proteinExistence type="predicted"/>
<dbReference type="NCBIfam" id="NF033551">
    <property type="entry name" value="transpos_IS1182"/>
    <property type="match status" value="1"/>
</dbReference>
<dbReference type="PANTHER" id="PTHR33408:SF2">
    <property type="entry name" value="TRANSPOSASE DDE DOMAIN-CONTAINING PROTEIN"/>
    <property type="match status" value="1"/>
</dbReference>
<dbReference type="AlphaFoldDB" id="A0A2T0L9T9"/>
<evidence type="ECO:0000313" key="3">
    <source>
        <dbReference type="EMBL" id="PRX38475.1"/>
    </source>
</evidence>
<dbReference type="Pfam" id="PF05598">
    <property type="entry name" value="DUF772"/>
    <property type="match status" value="1"/>
</dbReference>
<dbReference type="RefSeq" id="WP_106346836.1">
    <property type="nucleotide sequence ID" value="NZ_PVNE01000066.1"/>
</dbReference>
<dbReference type="PANTHER" id="PTHR33408">
    <property type="entry name" value="TRANSPOSASE"/>
    <property type="match status" value="1"/>
</dbReference>
<dbReference type="InterPro" id="IPR008490">
    <property type="entry name" value="Transposase_InsH_N"/>
</dbReference>
<comment type="caution">
    <text evidence="3">The sequence shown here is derived from an EMBL/GenBank/DDBJ whole genome shotgun (WGS) entry which is preliminary data.</text>
</comment>
<name>A0A2T0L9T9_9BACL</name>
<evidence type="ECO:0000259" key="2">
    <source>
        <dbReference type="Pfam" id="PF13751"/>
    </source>
</evidence>
<feature type="domain" description="Transposase DDE" evidence="2">
    <location>
        <begin position="324"/>
        <end position="443"/>
    </location>
</feature>
<dbReference type="EMBL" id="PVNE01000066">
    <property type="protein sequence ID" value="PRX38475.1"/>
    <property type="molecule type" value="Genomic_DNA"/>
</dbReference>
<organism evidence="3 4">
    <name type="scientific">Planifilum fimeticola</name>
    <dbReference type="NCBI Taxonomy" id="201975"/>
    <lineage>
        <taxon>Bacteria</taxon>
        <taxon>Bacillati</taxon>
        <taxon>Bacillota</taxon>
        <taxon>Bacilli</taxon>
        <taxon>Bacillales</taxon>
        <taxon>Thermoactinomycetaceae</taxon>
        <taxon>Planifilum</taxon>
    </lineage>
</organism>
<dbReference type="Proteomes" id="UP000237797">
    <property type="component" value="Unassembled WGS sequence"/>
</dbReference>
<reference evidence="3 4" key="1">
    <citation type="submission" date="2018-03" db="EMBL/GenBank/DDBJ databases">
        <title>Genomic Encyclopedia of Archaeal and Bacterial Type Strains, Phase II (KMG-II): from individual species to whole genera.</title>
        <authorList>
            <person name="Goeker M."/>
        </authorList>
    </citation>
    <scope>NUCLEOTIDE SEQUENCE [LARGE SCALE GENOMIC DNA]</scope>
    <source>
        <strain evidence="3 4">DSM 44946</strain>
    </source>
</reference>
<dbReference type="Pfam" id="PF13751">
    <property type="entry name" value="DDE_Tnp_1_6"/>
    <property type="match status" value="1"/>
</dbReference>